<accession>A0A3D8J373</accession>
<feature type="domain" description="Cation efflux protein transmembrane" evidence="8">
    <location>
        <begin position="8"/>
        <end position="201"/>
    </location>
</feature>
<organism evidence="10 11">
    <name type="scientific">Helicobacter brantae</name>
    <dbReference type="NCBI Taxonomy" id="375927"/>
    <lineage>
        <taxon>Bacteria</taxon>
        <taxon>Pseudomonadati</taxon>
        <taxon>Campylobacterota</taxon>
        <taxon>Epsilonproteobacteria</taxon>
        <taxon>Campylobacterales</taxon>
        <taxon>Helicobacteraceae</taxon>
        <taxon>Helicobacter</taxon>
    </lineage>
</organism>
<feature type="transmembrane region" description="Helical" evidence="7">
    <location>
        <begin position="75"/>
        <end position="92"/>
    </location>
</feature>
<dbReference type="GO" id="GO:0005886">
    <property type="term" value="C:plasma membrane"/>
    <property type="evidence" value="ECO:0007669"/>
    <property type="project" value="TreeGrafter"/>
</dbReference>
<comment type="caution">
    <text evidence="10">The sequence shown here is derived from an EMBL/GenBank/DDBJ whole genome shotgun (WGS) entry which is preliminary data.</text>
</comment>
<evidence type="ECO:0000256" key="1">
    <source>
        <dbReference type="ARBA" id="ARBA00004141"/>
    </source>
</evidence>
<keyword evidence="4 7" id="KW-0812">Transmembrane</keyword>
<dbReference type="AlphaFoldDB" id="A0A3D8J373"/>
<dbReference type="Gene3D" id="3.30.70.1350">
    <property type="entry name" value="Cation efflux protein, cytoplasmic domain"/>
    <property type="match status" value="1"/>
</dbReference>
<comment type="subcellular location">
    <subcellularLocation>
        <location evidence="1">Membrane</location>
        <topology evidence="1">Multi-pass membrane protein</topology>
    </subcellularLocation>
</comment>
<evidence type="ECO:0000313" key="10">
    <source>
        <dbReference type="EMBL" id="RDU71863.1"/>
    </source>
</evidence>
<feature type="transmembrane region" description="Helical" evidence="7">
    <location>
        <begin position="175"/>
        <end position="193"/>
    </location>
</feature>
<dbReference type="PANTHER" id="PTHR43840">
    <property type="entry name" value="MITOCHONDRIAL METAL TRANSPORTER 1-RELATED"/>
    <property type="match status" value="1"/>
</dbReference>
<dbReference type="GO" id="GO:0015093">
    <property type="term" value="F:ferrous iron transmembrane transporter activity"/>
    <property type="evidence" value="ECO:0007669"/>
    <property type="project" value="TreeGrafter"/>
</dbReference>
<dbReference type="InterPro" id="IPR002524">
    <property type="entry name" value="Cation_efflux"/>
</dbReference>
<dbReference type="GO" id="GO:0015341">
    <property type="term" value="F:zinc efflux antiporter activity"/>
    <property type="evidence" value="ECO:0007669"/>
    <property type="project" value="TreeGrafter"/>
</dbReference>
<evidence type="ECO:0000256" key="4">
    <source>
        <dbReference type="ARBA" id="ARBA00022692"/>
    </source>
</evidence>
<reference evidence="10 11" key="1">
    <citation type="submission" date="2018-04" db="EMBL/GenBank/DDBJ databases">
        <title>Novel Campyloabacter and Helicobacter Species and Strains.</title>
        <authorList>
            <person name="Mannion A.J."/>
            <person name="Shen Z."/>
            <person name="Fox J.G."/>
        </authorList>
    </citation>
    <scope>NUCLEOTIDE SEQUENCE [LARGE SCALE GENOMIC DNA]</scope>
    <source>
        <strain evidence="10 11">MIT 04-9366</strain>
    </source>
</reference>
<dbReference type="Gene3D" id="1.20.1510.10">
    <property type="entry name" value="Cation efflux protein transmembrane domain"/>
    <property type="match status" value="1"/>
</dbReference>
<dbReference type="InterPro" id="IPR027470">
    <property type="entry name" value="Cation_efflux_CTD"/>
</dbReference>
<dbReference type="InterPro" id="IPR027469">
    <property type="entry name" value="Cation_efflux_TMD_sf"/>
</dbReference>
<evidence type="ECO:0000256" key="2">
    <source>
        <dbReference type="ARBA" id="ARBA00008114"/>
    </source>
</evidence>
<dbReference type="InterPro" id="IPR036837">
    <property type="entry name" value="Cation_efflux_CTD_sf"/>
</dbReference>
<dbReference type="InterPro" id="IPR050291">
    <property type="entry name" value="CDF_Transporter"/>
</dbReference>
<evidence type="ECO:0000256" key="7">
    <source>
        <dbReference type="SAM" id="Phobius"/>
    </source>
</evidence>
<dbReference type="Pfam" id="PF01545">
    <property type="entry name" value="Cation_efflux"/>
    <property type="match status" value="1"/>
</dbReference>
<feature type="transmembrane region" description="Helical" evidence="7">
    <location>
        <begin position="32"/>
        <end position="54"/>
    </location>
</feature>
<gene>
    <name evidence="10" type="ORF">CQA58_02130</name>
</gene>
<dbReference type="PANTHER" id="PTHR43840:SF15">
    <property type="entry name" value="MITOCHONDRIAL METAL TRANSPORTER 1-RELATED"/>
    <property type="match status" value="1"/>
</dbReference>
<evidence type="ECO:0000313" key="11">
    <source>
        <dbReference type="Proteomes" id="UP000257045"/>
    </source>
</evidence>
<proteinExistence type="inferred from homology"/>
<keyword evidence="11" id="KW-1185">Reference proteome</keyword>
<feature type="transmembrane region" description="Helical" evidence="7">
    <location>
        <begin position="152"/>
        <end position="169"/>
    </location>
</feature>
<evidence type="ECO:0000259" key="8">
    <source>
        <dbReference type="Pfam" id="PF01545"/>
    </source>
</evidence>
<sequence>MTPKKATLIASSIASLLALVKLVVGLMSGSVAVLASAIDSLLDVIISVFNFFALHKSEQPANQKFNYGYGKIESLASLVEGFIIGCSGGYILYEAIGKIISKEHIIELNQTIGVMVFSLVMTLGLVSFLSIMVKKSKNQVLEADLLHYKTDLLSNGGVLLSLAIIYWTDWQIVDAILGIIVALYVMFSAFGIVKKGVLNLLDRSIDEELSQKIETTLKNSPISSYHGLKSRISGNTLFMEVHLVFDENISLLEAHNLSEEIEEKLAQNDTTLHWVILSHLDPYDDSIAKD</sequence>
<keyword evidence="3" id="KW-0813">Transport</keyword>
<dbReference type="OrthoDB" id="9806522at2"/>
<dbReference type="SUPFAM" id="SSF160240">
    <property type="entry name" value="Cation efflux protein cytoplasmic domain-like"/>
    <property type="match status" value="1"/>
</dbReference>
<keyword evidence="5 7" id="KW-1133">Transmembrane helix</keyword>
<keyword evidence="6 7" id="KW-0472">Membrane</keyword>
<evidence type="ECO:0000259" key="9">
    <source>
        <dbReference type="Pfam" id="PF16916"/>
    </source>
</evidence>
<feature type="domain" description="Cation efflux protein cytoplasmic" evidence="9">
    <location>
        <begin position="206"/>
        <end position="283"/>
    </location>
</feature>
<name>A0A3D8J373_9HELI</name>
<dbReference type="InterPro" id="IPR058533">
    <property type="entry name" value="Cation_efflux_TM"/>
</dbReference>
<protein>
    <submittedName>
        <fullName evidence="10">Cation transporter</fullName>
    </submittedName>
</protein>
<comment type="similarity">
    <text evidence="2">Belongs to the cation diffusion facilitator (CDF) transporter (TC 2.A.4) family.</text>
</comment>
<dbReference type="SUPFAM" id="SSF161111">
    <property type="entry name" value="Cation efflux protein transmembrane domain-like"/>
    <property type="match status" value="1"/>
</dbReference>
<evidence type="ECO:0000256" key="6">
    <source>
        <dbReference type="ARBA" id="ARBA00023136"/>
    </source>
</evidence>
<dbReference type="NCBIfam" id="TIGR01297">
    <property type="entry name" value="CDF"/>
    <property type="match status" value="1"/>
</dbReference>
<dbReference type="GO" id="GO:0006882">
    <property type="term" value="P:intracellular zinc ion homeostasis"/>
    <property type="evidence" value="ECO:0007669"/>
    <property type="project" value="TreeGrafter"/>
</dbReference>
<dbReference type="EMBL" id="NXLV01000002">
    <property type="protein sequence ID" value="RDU71863.1"/>
    <property type="molecule type" value="Genomic_DNA"/>
</dbReference>
<evidence type="ECO:0000256" key="5">
    <source>
        <dbReference type="ARBA" id="ARBA00022989"/>
    </source>
</evidence>
<dbReference type="Proteomes" id="UP000257045">
    <property type="component" value="Unassembled WGS sequence"/>
</dbReference>
<dbReference type="GO" id="GO:0015086">
    <property type="term" value="F:cadmium ion transmembrane transporter activity"/>
    <property type="evidence" value="ECO:0007669"/>
    <property type="project" value="TreeGrafter"/>
</dbReference>
<feature type="transmembrane region" description="Helical" evidence="7">
    <location>
        <begin position="112"/>
        <end position="131"/>
    </location>
</feature>
<dbReference type="Pfam" id="PF16916">
    <property type="entry name" value="ZT_dimer"/>
    <property type="match status" value="1"/>
</dbReference>
<dbReference type="RefSeq" id="WP_115569073.1">
    <property type="nucleotide sequence ID" value="NZ_NXLV01000002.1"/>
</dbReference>
<evidence type="ECO:0000256" key="3">
    <source>
        <dbReference type="ARBA" id="ARBA00022448"/>
    </source>
</evidence>